<keyword evidence="2" id="KW-1185">Reference proteome</keyword>
<evidence type="ECO:0000313" key="1">
    <source>
        <dbReference type="EMBL" id="MBW0513847.1"/>
    </source>
</evidence>
<dbReference type="Proteomes" id="UP000765509">
    <property type="component" value="Unassembled WGS sequence"/>
</dbReference>
<dbReference type="EMBL" id="AVOT02023661">
    <property type="protein sequence ID" value="MBW0513847.1"/>
    <property type="molecule type" value="Genomic_DNA"/>
</dbReference>
<dbReference type="AlphaFoldDB" id="A0A9Q3E549"/>
<evidence type="ECO:0000313" key="2">
    <source>
        <dbReference type="Proteomes" id="UP000765509"/>
    </source>
</evidence>
<protein>
    <submittedName>
        <fullName evidence="1">Uncharacterized protein</fullName>
    </submittedName>
</protein>
<gene>
    <name evidence="1" type="ORF">O181_053562</name>
</gene>
<proteinExistence type="predicted"/>
<organism evidence="1 2">
    <name type="scientific">Austropuccinia psidii MF-1</name>
    <dbReference type="NCBI Taxonomy" id="1389203"/>
    <lineage>
        <taxon>Eukaryota</taxon>
        <taxon>Fungi</taxon>
        <taxon>Dikarya</taxon>
        <taxon>Basidiomycota</taxon>
        <taxon>Pucciniomycotina</taxon>
        <taxon>Pucciniomycetes</taxon>
        <taxon>Pucciniales</taxon>
        <taxon>Sphaerophragmiaceae</taxon>
        <taxon>Austropuccinia</taxon>
    </lineage>
</organism>
<accession>A0A9Q3E549</accession>
<sequence>MKVRVVIQAFISYKPSLAPGEISTTMAKSSAMLQINSTSQTHPTLSAKGAFQTPRCLRVALTLAENILISQIPLLEEALPQGDASPIYRQKGGGTVTGPKSQQRNHRTFAQNIGARWTGRSTRRSSNLSRIVDVQVILRPPFFSQRDSNP</sequence>
<comment type="caution">
    <text evidence="1">The sequence shown here is derived from an EMBL/GenBank/DDBJ whole genome shotgun (WGS) entry which is preliminary data.</text>
</comment>
<reference evidence="1" key="1">
    <citation type="submission" date="2021-03" db="EMBL/GenBank/DDBJ databases">
        <title>Draft genome sequence of rust myrtle Austropuccinia psidii MF-1, a brazilian biotype.</title>
        <authorList>
            <person name="Quecine M.C."/>
            <person name="Pachon D.M.R."/>
            <person name="Bonatelli M.L."/>
            <person name="Correr F.H."/>
            <person name="Franceschini L.M."/>
            <person name="Leite T.F."/>
            <person name="Margarido G.R.A."/>
            <person name="Almeida C.A."/>
            <person name="Ferrarezi J.A."/>
            <person name="Labate C.A."/>
        </authorList>
    </citation>
    <scope>NUCLEOTIDE SEQUENCE</scope>
    <source>
        <strain evidence="1">MF-1</strain>
    </source>
</reference>
<name>A0A9Q3E549_9BASI</name>